<accession>A0ACA9QHW6</accession>
<reference evidence="1" key="1">
    <citation type="submission" date="2021-06" db="EMBL/GenBank/DDBJ databases">
        <authorList>
            <person name="Kallberg Y."/>
            <person name="Tangrot J."/>
            <person name="Rosling A."/>
        </authorList>
    </citation>
    <scope>NUCLEOTIDE SEQUENCE</scope>
    <source>
        <strain evidence="1">IL203A</strain>
    </source>
</reference>
<organism evidence="1 2">
    <name type="scientific">Dentiscutata heterogama</name>
    <dbReference type="NCBI Taxonomy" id="1316150"/>
    <lineage>
        <taxon>Eukaryota</taxon>
        <taxon>Fungi</taxon>
        <taxon>Fungi incertae sedis</taxon>
        <taxon>Mucoromycota</taxon>
        <taxon>Glomeromycotina</taxon>
        <taxon>Glomeromycetes</taxon>
        <taxon>Diversisporales</taxon>
        <taxon>Gigasporaceae</taxon>
        <taxon>Dentiscutata</taxon>
    </lineage>
</organism>
<keyword evidence="2" id="KW-1185">Reference proteome</keyword>
<dbReference type="Proteomes" id="UP000789702">
    <property type="component" value="Unassembled WGS sequence"/>
</dbReference>
<feature type="non-terminal residue" evidence="1">
    <location>
        <position position="73"/>
    </location>
</feature>
<protein>
    <submittedName>
        <fullName evidence="1">11872_t:CDS:1</fullName>
    </submittedName>
</protein>
<sequence length="73" mass="8340">MNDPNIATDLPGNIAVNNNEIDLESFFEAAHCSSIDVEILNKNIEAITIVNNQQLFDDFDQAKKHIWNYAKYK</sequence>
<comment type="caution">
    <text evidence="1">The sequence shown here is derived from an EMBL/GenBank/DDBJ whole genome shotgun (WGS) entry which is preliminary data.</text>
</comment>
<evidence type="ECO:0000313" key="2">
    <source>
        <dbReference type="Proteomes" id="UP000789702"/>
    </source>
</evidence>
<evidence type="ECO:0000313" key="1">
    <source>
        <dbReference type="EMBL" id="CAG8751993.1"/>
    </source>
</evidence>
<gene>
    <name evidence="1" type="ORF">DHETER_LOCUS14698</name>
</gene>
<proteinExistence type="predicted"/>
<dbReference type="EMBL" id="CAJVPU010046619">
    <property type="protein sequence ID" value="CAG8751993.1"/>
    <property type="molecule type" value="Genomic_DNA"/>
</dbReference>
<name>A0ACA9QHW6_9GLOM</name>